<accession>A0A3M0C537</accession>
<dbReference type="PANTHER" id="PTHR42905">
    <property type="entry name" value="PHOSPHOENOLPYRUVATE CARBOXYLASE"/>
    <property type="match status" value="1"/>
</dbReference>
<dbReference type="InterPro" id="IPR039556">
    <property type="entry name" value="ICL/PEPM"/>
</dbReference>
<dbReference type="OrthoDB" id="9771433at2"/>
<evidence type="ECO:0000313" key="1">
    <source>
        <dbReference type="EMBL" id="RMB01936.1"/>
    </source>
</evidence>
<gene>
    <name evidence="1" type="ORF">BXY39_3444</name>
</gene>
<dbReference type="EMBL" id="REFR01000015">
    <property type="protein sequence ID" value="RMB01936.1"/>
    <property type="molecule type" value="Genomic_DNA"/>
</dbReference>
<reference evidence="1 2" key="1">
    <citation type="submission" date="2018-10" db="EMBL/GenBank/DDBJ databases">
        <title>Genomic Encyclopedia of Archaeal and Bacterial Type Strains, Phase II (KMG-II): from individual species to whole genera.</title>
        <authorList>
            <person name="Goeker M."/>
        </authorList>
    </citation>
    <scope>NUCLEOTIDE SEQUENCE [LARGE SCALE GENOMIC DNA]</scope>
    <source>
        <strain evidence="1 2">DSM 25217</strain>
    </source>
</reference>
<keyword evidence="1" id="KW-0456">Lyase</keyword>
<dbReference type="Gene3D" id="3.20.20.60">
    <property type="entry name" value="Phosphoenolpyruvate-binding domains"/>
    <property type="match status" value="1"/>
</dbReference>
<comment type="caution">
    <text evidence="1">The sequence shown here is derived from an EMBL/GenBank/DDBJ whole genome shotgun (WGS) entry which is preliminary data.</text>
</comment>
<dbReference type="PANTHER" id="PTHR42905:SF5">
    <property type="entry name" value="CARBOXYVINYL-CARBOXYPHOSPHONATE PHOSPHORYLMUTASE, CHLOROPLASTIC"/>
    <property type="match status" value="1"/>
</dbReference>
<dbReference type="Pfam" id="PF13714">
    <property type="entry name" value="PEP_mutase"/>
    <property type="match status" value="1"/>
</dbReference>
<dbReference type="InParanoid" id="A0A3M0C537"/>
<name>A0A3M0C537_9PROT</name>
<dbReference type="AlphaFoldDB" id="A0A3M0C537"/>
<organism evidence="1 2">
    <name type="scientific">Eilatimonas milleporae</name>
    <dbReference type="NCBI Taxonomy" id="911205"/>
    <lineage>
        <taxon>Bacteria</taxon>
        <taxon>Pseudomonadati</taxon>
        <taxon>Pseudomonadota</taxon>
        <taxon>Alphaproteobacteria</taxon>
        <taxon>Kordiimonadales</taxon>
        <taxon>Kordiimonadaceae</taxon>
        <taxon>Eilatimonas</taxon>
    </lineage>
</organism>
<proteinExistence type="predicted"/>
<keyword evidence="2" id="KW-1185">Reference proteome</keyword>
<dbReference type="CDD" id="cd00377">
    <property type="entry name" value="ICL_PEPM"/>
    <property type="match status" value="1"/>
</dbReference>
<dbReference type="FunCoup" id="A0A3M0C537">
    <property type="interactions" value="247"/>
</dbReference>
<dbReference type="Proteomes" id="UP000271227">
    <property type="component" value="Unassembled WGS sequence"/>
</dbReference>
<protein>
    <submittedName>
        <fullName evidence="1">2-methylisocitrate lyase-like PEP mutase family enzyme</fullName>
    </submittedName>
</protein>
<dbReference type="SUPFAM" id="SSF51621">
    <property type="entry name" value="Phosphoenolpyruvate/pyruvate domain"/>
    <property type="match status" value="1"/>
</dbReference>
<sequence length="299" mass="32287">MKSSADFDAKRKLLRQKLSHREFFVAPGVYDMLAATVANDVGFDFVYGSGYWTIASAHGLPDAGIATYSHMVDRMRTIAGVSNGGLIADADTGYGGLLNVHHTVRGYEDAGVIAIQLEDQVFPKRCGHTRGKQVIGADEMAQKIQVAAQARQNPDTVIIARTDALAVEGFEAALKRAELYGRAGADVLFVEAVLNDAEMAAVCDRLELPVMINMADGGDTPIKDAKTLEDIGYAFAIFPAICSLHACAAIETALKSLKETGTSLKSGLTMYDFQKITGLIGFDEIYALDEKWKNMKKPV</sequence>
<dbReference type="GO" id="GO:0016833">
    <property type="term" value="F:oxo-acid-lyase activity"/>
    <property type="evidence" value="ECO:0007669"/>
    <property type="project" value="UniProtKB-ARBA"/>
</dbReference>
<dbReference type="InterPro" id="IPR015813">
    <property type="entry name" value="Pyrv/PenolPyrv_kinase-like_dom"/>
</dbReference>
<dbReference type="RefSeq" id="WP_121940080.1">
    <property type="nucleotide sequence ID" value="NZ_REFR01000015.1"/>
</dbReference>
<dbReference type="InterPro" id="IPR040442">
    <property type="entry name" value="Pyrv_kinase-like_dom_sf"/>
</dbReference>
<evidence type="ECO:0000313" key="2">
    <source>
        <dbReference type="Proteomes" id="UP000271227"/>
    </source>
</evidence>